<dbReference type="InterPro" id="IPR051794">
    <property type="entry name" value="PG_Endopeptidase_C40"/>
</dbReference>
<dbReference type="EMBL" id="AXCV01000210">
    <property type="protein sequence ID" value="KGO31789.1"/>
    <property type="molecule type" value="Genomic_DNA"/>
</dbReference>
<evidence type="ECO:0000259" key="5">
    <source>
        <dbReference type="PROSITE" id="PS51935"/>
    </source>
</evidence>
<accession>A0ABR4XRU0</accession>
<dbReference type="Pfam" id="PF00877">
    <property type="entry name" value="NLPC_P60"/>
    <property type="match status" value="1"/>
</dbReference>
<dbReference type="PROSITE" id="PS51935">
    <property type="entry name" value="NLPC_P60"/>
    <property type="match status" value="1"/>
</dbReference>
<proteinExistence type="inferred from homology"/>
<dbReference type="InterPro" id="IPR038765">
    <property type="entry name" value="Papain-like_cys_pep_sf"/>
</dbReference>
<dbReference type="PANTHER" id="PTHR47359">
    <property type="entry name" value="PEPTIDOGLYCAN DL-ENDOPEPTIDASE CWLO"/>
    <property type="match status" value="1"/>
</dbReference>
<keyword evidence="3" id="KW-0378">Hydrolase</keyword>
<evidence type="ECO:0000256" key="4">
    <source>
        <dbReference type="ARBA" id="ARBA00022807"/>
    </source>
</evidence>
<evidence type="ECO:0000313" key="6">
    <source>
        <dbReference type="EMBL" id="KGO31789.1"/>
    </source>
</evidence>
<dbReference type="Proteomes" id="UP000030023">
    <property type="component" value="Unassembled WGS sequence"/>
</dbReference>
<dbReference type="SUPFAM" id="SSF54001">
    <property type="entry name" value="Cysteine proteinases"/>
    <property type="match status" value="1"/>
</dbReference>
<dbReference type="InterPro" id="IPR000064">
    <property type="entry name" value="NLP_P60_dom"/>
</dbReference>
<dbReference type="Gene3D" id="3.90.1720.10">
    <property type="entry name" value="endopeptidase domain like (from Nostoc punctiforme)"/>
    <property type="match status" value="1"/>
</dbReference>
<dbReference type="PANTHER" id="PTHR47359:SF3">
    <property type="entry name" value="NLP_P60 DOMAIN-CONTAINING PROTEIN-RELATED"/>
    <property type="match status" value="1"/>
</dbReference>
<gene>
    <name evidence="6" type="ORF">Q757_05040</name>
</gene>
<protein>
    <recommendedName>
        <fullName evidence="5">NlpC/P60 domain-containing protein</fullName>
    </recommendedName>
</protein>
<feature type="domain" description="NlpC/P60" evidence="5">
    <location>
        <begin position="18"/>
        <end position="140"/>
    </location>
</feature>
<comment type="similarity">
    <text evidence="1">Belongs to the peptidase C40 family.</text>
</comment>
<evidence type="ECO:0000256" key="2">
    <source>
        <dbReference type="ARBA" id="ARBA00022670"/>
    </source>
</evidence>
<evidence type="ECO:0000256" key="3">
    <source>
        <dbReference type="ARBA" id="ARBA00022801"/>
    </source>
</evidence>
<evidence type="ECO:0000313" key="7">
    <source>
        <dbReference type="Proteomes" id="UP000030023"/>
    </source>
</evidence>
<keyword evidence="7" id="KW-1185">Reference proteome</keyword>
<name>A0ABR4XRU0_9LACO</name>
<comment type="caution">
    <text evidence="6">The sequence shown here is derived from an EMBL/GenBank/DDBJ whole genome shotgun (WGS) entry which is preliminary data.</text>
</comment>
<evidence type="ECO:0000256" key="1">
    <source>
        <dbReference type="ARBA" id="ARBA00007074"/>
    </source>
</evidence>
<sequence>MAPAASGSIPSSASVSADFNVQALISLALKLSQQGIPYVYGGSDLSGFDCSGFVAYVFKNAVGINLPHNTVYQESMVSKHSVVDARPGDILFWGDPGTSYHDAVYIGNNQYVAAPVPGKNVEVETISPYFQPSFAGTVIH</sequence>
<organism evidence="6 7">
    <name type="scientific">Oenococcus alcoholitolerans</name>
    <dbReference type="NCBI Taxonomy" id="931074"/>
    <lineage>
        <taxon>Bacteria</taxon>
        <taxon>Bacillati</taxon>
        <taxon>Bacillota</taxon>
        <taxon>Bacilli</taxon>
        <taxon>Lactobacillales</taxon>
        <taxon>Lactobacillaceae</taxon>
        <taxon>Oenococcus</taxon>
    </lineage>
</organism>
<keyword evidence="2" id="KW-0645">Protease</keyword>
<reference evidence="6 7" key="1">
    <citation type="journal article" date="2014" name="Antonie Van Leeuwenhoek">
        <title>Oenococcus alcoholitolerans sp. nov., a lactic acid bacteria isolated from cachaca and ethanol fermentation processes.</title>
        <authorList>
            <person name="Badotti F."/>
            <person name="Moreira A.P."/>
            <person name="Tonon L.A."/>
            <person name="de Lucena B.T."/>
            <person name="Gomes Fde C."/>
            <person name="Kruger R."/>
            <person name="Thompson C.C."/>
            <person name="de Morais M.A.Jr."/>
            <person name="Rosa C.A."/>
            <person name="Thompson F.L."/>
        </authorList>
    </citation>
    <scope>NUCLEOTIDE SEQUENCE [LARGE SCALE GENOMIC DNA]</scope>
    <source>
        <strain evidence="6 7">UFRJ-M7.2.18</strain>
    </source>
</reference>
<keyword evidence="4" id="KW-0788">Thiol protease</keyword>